<protein>
    <submittedName>
        <fullName evidence="1">Uncharacterized protein</fullName>
    </submittedName>
</protein>
<organism evidence="1 2">
    <name type="scientific">Methanobrevibacter filiformis</name>
    <dbReference type="NCBI Taxonomy" id="55758"/>
    <lineage>
        <taxon>Archaea</taxon>
        <taxon>Methanobacteriati</taxon>
        <taxon>Methanobacteriota</taxon>
        <taxon>Methanomada group</taxon>
        <taxon>Methanobacteria</taxon>
        <taxon>Methanobacteriales</taxon>
        <taxon>Methanobacteriaceae</taxon>
        <taxon>Methanobrevibacter</taxon>
    </lineage>
</organism>
<evidence type="ECO:0000313" key="2">
    <source>
        <dbReference type="Proteomes" id="UP000077066"/>
    </source>
</evidence>
<accession>A0A166C8E2</accession>
<keyword evidence="2" id="KW-1185">Reference proteome</keyword>
<sequence length="125" mass="14038">MYIINIINIIITIACEIGSTYINISPYIIDCSTTVRRCIIVCKYRITYGNRSICKVINSSTISICSIITENRVRYIKVSTIVKNITITSSHSCEIRTLNSQITIVVNRTSIVCSSITNKCTIVYT</sequence>
<dbReference type="Proteomes" id="UP000077066">
    <property type="component" value="Unassembled WGS sequence"/>
</dbReference>
<dbReference type="EMBL" id="LWMT01000164">
    <property type="protein sequence ID" value="KZX14236.1"/>
    <property type="molecule type" value="Genomic_DNA"/>
</dbReference>
<reference evidence="1 2" key="1">
    <citation type="submission" date="2016-04" db="EMBL/GenBank/DDBJ databases">
        <title>Genome sequence of Methanobrevibacter filiformis DSM 11501.</title>
        <authorList>
            <person name="Poehlein A."/>
            <person name="Seedorf H."/>
            <person name="Daniel R."/>
        </authorList>
    </citation>
    <scope>NUCLEOTIDE SEQUENCE [LARGE SCALE GENOMIC DNA]</scope>
    <source>
        <strain evidence="1 2">DSM 11501</strain>
    </source>
</reference>
<proteinExistence type="predicted"/>
<evidence type="ECO:0000313" key="1">
    <source>
        <dbReference type="EMBL" id="KZX14236.1"/>
    </source>
</evidence>
<comment type="caution">
    <text evidence="1">The sequence shown here is derived from an EMBL/GenBank/DDBJ whole genome shotgun (WGS) entry which is preliminary data.</text>
</comment>
<name>A0A166C8E2_9EURY</name>
<gene>
    <name evidence="1" type="ORF">MBFIL_09010</name>
</gene>
<dbReference type="AlphaFoldDB" id="A0A166C8E2"/>